<evidence type="ECO:0000313" key="2">
    <source>
        <dbReference type="Proteomes" id="UP000004326"/>
    </source>
</evidence>
<gene>
    <name evidence="1" type="ORF">HPHPP2_0138</name>
</gene>
<dbReference type="AlphaFoldDB" id="J0EKL6"/>
<dbReference type="EMBL" id="AKPJ01000001">
    <property type="protein sequence ID" value="EJB99433.1"/>
    <property type="molecule type" value="Genomic_DNA"/>
</dbReference>
<organism evidence="1 2">
    <name type="scientific">Helicobacter pylori Hp P-2</name>
    <dbReference type="NCBI Taxonomy" id="992073"/>
    <lineage>
        <taxon>Bacteria</taxon>
        <taxon>Pseudomonadati</taxon>
        <taxon>Campylobacterota</taxon>
        <taxon>Epsilonproteobacteria</taxon>
        <taxon>Campylobacterales</taxon>
        <taxon>Helicobacteraceae</taxon>
        <taxon>Helicobacter</taxon>
    </lineage>
</organism>
<sequence>MVSFLTPFKKSVSLSVKENLYQVLLELSLTQYNFKKQGNHKNFEKQTSLLLLFQACFCKL</sequence>
<proteinExistence type="predicted"/>
<protein>
    <submittedName>
        <fullName evidence="1">Uncharacterized protein</fullName>
    </submittedName>
</protein>
<evidence type="ECO:0000313" key="1">
    <source>
        <dbReference type="EMBL" id="EJB99433.1"/>
    </source>
</evidence>
<name>J0EKL6_HELPX</name>
<comment type="caution">
    <text evidence="1">The sequence shown here is derived from an EMBL/GenBank/DDBJ whole genome shotgun (WGS) entry which is preliminary data.</text>
</comment>
<accession>J0EKL6</accession>
<reference evidence="1 2" key="1">
    <citation type="journal article" date="2013" name="Pathog. Dis.">
        <title>Genome sequences of 65 Helicobacter pylori strains isolated from asymptomatic individuals and patients with gastric cancer, peptic ulcer disease, or gastritis.</title>
        <authorList>
            <person name="Blanchard T.G."/>
            <person name="Czinn S.J."/>
            <person name="Correa P."/>
            <person name="Nakazawa T."/>
            <person name="Keelan M."/>
            <person name="Morningstar L."/>
            <person name="Santana-Cruz I."/>
            <person name="Maroo A."/>
            <person name="McCracken C."/>
            <person name="Shefchek K."/>
            <person name="Daugherty S."/>
            <person name="Song Y."/>
            <person name="Fraser C.M."/>
            <person name="Fricke W.F."/>
        </authorList>
    </citation>
    <scope>NUCLEOTIDE SEQUENCE [LARGE SCALE GENOMIC DNA]</scope>
    <source>
        <strain evidence="1 2">Hp P-2</strain>
    </source>
</reference>
<dbReference type="Proteomes" id="UP000004326">
    <property type="component" value="Unassembled WGS sequence"/>
</dbReference>